<keyword evidence="3" id="KW-1185">Reference proteome</keyword>
<feature type="region of interest" description="Disordered" evidence="1">
    <location>
        <begin position="90"/>
        <end position="175"/>
    </location>
</feature>
<comment type="caution">
    <text evidence="2">The sequence shown here is derived from an EMBL/GenBank/DDBJ whole genome shotgun (WGS) entry which is preliminary data.</text>
</comment>
<reference evidence="2 3" key="1">
    <citation type="journal article" date="2014" name="BMC Genomics">
        <title>Genome and secretome analysis of the hemibiotrophic fungal pathogen, Moniliophthora roreri, which causes frosty pod rot disease of cacao: mechanisms of the biotrophic and necrotrophic phases.</title>
        <authorList>
            <person name="Meinhardt L.W."/>
            <person name="Costa G.G.L."/>
            <person name="Thomazella D.P.T."/>
            <person name="Teixeira P.J.P.L."/>
            <person name="Carazzolle M.F."/>
            <person name="Schuster S.C."/>
            <person name="Carlson J.E."/>
            <person name="Guiltinan M.J."/>
            <person name="Mieczkowski P."/>
            <person name="Farmer A."/>
            <person name="Ramaraj T."/>
            <person name="Crozier J."/>
            <person name="Davis R.E."/>
            <person name="Shao J."/>
            <person name="Melnick R.L."/>
            <person name="Pereira G.A.G."/>
            <person name="Bailey B.A."/>
        </authorList>
    </citation>
    <scope>NUCLEOTIDE SEQUENCE [LARGE SCALE GENOMIC DNA]</scope>
    <source>
        <strain evidence="2 3">MCA 2997</strain>
    </source>
</reference>
<organism evidence="2 3">
    <name type="scientific">Moniliophthora roreri (strain MCA 2997)</name>
    <name type="common">Cocoa frosty pod rot fungus</name>
    <name type="synonym">Crinipellis roreri</name>
    <dbReference type="NCBI Taxonomy" id="1381753"/>
    <lineage>
        <taxon>Eukaryota</taxon>
        <taxon>Fungi</taxon>
        <taxon>Dikarya</taxon>
        <taxon>Basidiomycota</taxon>
        <taxon>Agaricomycotina</taxon>
        <taxon>Agaricomycetes</taxon>
        <taxon>Agaricomycetidae</taxon>
        <taxon>Agaricales</taxon>
        <taxon>Marasmiineae</taxon>
        <taxon>Marasmiaceae</taxon>
        <taxon>Moniliophthora</taxon>
    </lineage>
</organism>
<dbReference type="HOGENOM" id="CLU_1532999_0_0_1"/>
<proteinExistence type="predicted"/>
<dbReference type="OrthoDB" id="3257623at2759"/>
<gene>
    <name evidence="2" type="ORF">Moror_8457</name>
</gene>
<dbReference type="EMBL" id="AWSO01002132">
    <property type="protein sequence ID" value="ESK81973.1"/>
    <property type="molecule type" value="Genomic_DNA"/>
</dbReference>
<accession>V2W570</accession>
<evidence type="ECO:0000313" key="3">
    <source>
        <dbReference type="Proteomes" id="UP000017559"/>
    </source>
</evidence>
<evidence type="ECO:0000313" key="2">
    <source>
        <dbReference type="EMBL" id="ESK81973.1"/>
    </source>
</evidence>
<dbReference type="AlphaFoldDB" id="V2W570"/>
<sequence>MKYLNLVEKIKSTLDNLQKSEIVVMVLIGRLIMMGLIQQEHLAKFKCSEHFVHDFFQLIMNWTPHQGTWAAAHLPDDADIICKIFAASQQSPTQLHGSKPADGNSKFSRPHESTISPYPDTYVYNDSATTFMKRNPKRREDAADEQQSSVPQAHDVLAAPNGPSTQLESASQEEL</sequence>
<feature type="compositionally biased region" description="Polar residues" evidence="1">
    <location>
        <begin position="162"/>
        <end position="175"/>
    </location>
</feature>
<dbReference type="KEGG" id="mrr:Moror_8457"/>
<evidence type="ECO:0000256" key="1">
    <source>
        <dbReference type="SAM" id="MobiDB-lite"/>
    </source>
</evidence>
<protein>
    <submittedName>
        <fullName evidence="2">Uncharacterized protein</fullName>
    </submittedName>
</protein>
<dbReference type="Proteomes" id="UP000017559">
    <property type="component" value="Unassembled WGS sequence"/>
</dbReference>
<name>V2W570_MONRO</name>